<keyword evidence="1" id="KW-0472">Membrane</keyword>
<organism evidence="2 3">
    <name type="scientific">Coffea arabica</name>
    <name type="common">Arabian coffee</name>
    <dbReference type="NCBI Taxonomy" id="13443"/>
    <lineage>
        <taxon>Eukaryota</taxon>
        <taxon>Viridiplantae</taxon>
        <taxon>Streptophyta</taxon>
        <taxon>Embryophyta</taxon>
        <taxon>Tracheophyta</taxon>
        <taxon>Spermatophyta</taxon>
        <taxon>Magnoliopsida</taxon>
        <taxon>eudicotyledons</taxon>
        <taxon>Gunneridae</taxon>
        <taxon>Pentapetalae</taxon>
        <taxon>asterids</taxon>
        <taxon>lamiids</taxon>
        <taxon>Gentianales</taxon>
        <taxon>Rubiaceae</taxon>
        <taxon>Ixoroideae</taxon>
        <taxon>Gardenieae complex</taxon>
        <taxon>Bertiereae - Coffeeae clade</taxon>
        <taxon>Coffeeae</taxon>
        <taxon>Coffea</taxon>
    </lineage>
</organism>
<dbReference type="GeneID" id="113689571"/>
<dbReference type="OrthoDB" id="1748016at2759"/>
<evidence type="ECO:0000256" key="1">
    <source>
        <dbReference type="SAM" id="Phobius"/>
    </source>
</evidence>
<dbReference type="Proteomes" id="UP001652660">
    <property type="component" value="Chromosome 5e"/>
</dbReference>
<keyword evidence="1" id="KW-0812">Transmembrane</keyword>
<gene>
    <name evidence="3" type="primary">LOC113689571</name>
</gene>
<proteinExistence type="predicted"/>
<reference evidence="3" key="2">
    <citation type="submission" date="2025-08" db="UniProtKB">
        <authorList>
            <consortium name="RefSeq"/>
        </authorList>
    </citation>
    <scope>IDENTIFICATION</scope>
    <source>
        <tissue evidence="3">Leaves</tissue>
    </source>
</reference>
<keyword evidence="1" id="KW-1133">Transmembrane helix</keyword>
<sequence length="130" mass="12267">MNSNAIILIVWGSWFAGILILLCSWEIGRKRKRLPATSHAGTSAPRRPSYDDVEKGQCSAIRDGGMVVLGATAAVAAATSAAEAVVGDGGDSETGGGDGGGSDGGGCGGGGCSGCGGGCGGCGGCGGGGD</sequence>
<dbReference type="AlphaFoldDB" id="A0A6P6SCA0"/>
<evidence type="ECO:0000313" key="3">
    <source>
        <dbReference type="RefSeq" id="XP_027063132.1"/>
    </source>
</evidence>
<evidence type="ECO:0000313" key="2">
    <source>
        <dbReference type="Proteomes" id="UP001652660"/>
    </source>
</evidence>
<protein>
    <submittedName>
        <fullName evidence="3">Uncharacterized protein</fullName>
    </submittedName>
</protein>
<name>A0A6P6SCA0_COFAR</name>
<keyword evidence="2" id="KW-1185">Reference proteome</keyword>
<feature type="transmembrane region" description="Helical" evidence="1">
    <location>
        <begin position="6"/>
        <end position="25"/>
    </location>
</feature>
<dbReference type="RefSeq" id="XP_027063132.1">
    <property type="nucleotide sequence ID" value="XM_027207331.2"/>
</dbReference>
<accession>A0A6P6SCA0</accession>
<reference evidence="2" key="1">
    <citation type="journal article" date="2025" name="Foods">
        <title>Unveiling the Microbial Signatures of Arabica Coffee Cherries: Insights into Ripeness Specific Diversity, Functional Traits, and Implications for Quality and Safety.</title>
        <authorList>
            <consortium name="RefSeq"/>
            <person name="Tenea G.N."/>
            <person name="Cifuentes V."/>
            <person name="Reyes P."/>
            <person name="Cevallos-Vallejos M."/>
        </authorList>
    </citation>
    <scope>NUCLEOTIDE SEQUENCE [LARGE SCALE GENOMIC DNA]</scope>
</reference>